<reference evidence="2 3" key="1">
    <citation type="submission" date="2019-11" db="EMBL/GenBank/DDBJ databases">
        <title>Whole genome sequence of Oryza granulata.</title>
        <authorList>
            <person name="Li W."/>
        </authorList>
    </citation>
    <scope>NUCLEOTIDE SEQUENCE [LARGE SCALE GENOMIC DNA]</scope>
    <source>
        <strain evidence="3">cv. Menghai</strain>
        <tissue evidence="2">Leaf</tissue>
    </source>
</reference>
<dbReference type="AlphaFoldDB" id="A0A6G1DSR8"/>
<organism evidence="2 3">
    <name type="scientific">Oryza meyeriana var. granulata</name>
    <dbReference type="NCBI Taxonomy" id="110450"/>
    <lineage>
        <taxon>Eukaryota</taxon>
        <taxon>Viridiplantae</taxon>
        <taxon>Streptophyta</taxon>
        <taxon>Embryophyta</taxon>
        <taxon>Tracheophyta</taxon>
        <taxon>Spermatophyta</taxon>
        <taxon>Magnoliopsida</taxon>
        <taxon>Liliopsida</taxon>
        <taxon>Poales</taxon>
        <taxon>Poaceae</taxon>
        <taxon>BOP clade</taxon>
        <taxon>Oryzoideae</taxon>
        <taxon>Oryzeae</taxon>
        <taxon>Oryzinae</taxon>
        <taxon>Oryza</taxon>
        <taxon>Oryza meyeriana</taxon>
    </lineage>
</organism>
<sequence>MHIAVCSATATTGCCRRRDTLLPSVTSPGSSYPSLTTGEHAPSRPCTSMPEPDIGVSMMILSRV</sequence>
<name>A0A6G1DSR8_9ORYZ</name>
<protein>
    <submittedName>
        <fullName evidence="2">Uncharacterized protein</fullName>
    </submittedName>
</protein>
<feature type="region of interest" description="Disordered" evidence="1">
    <location>
        <begin position="23"/>
        <end position="52"/>
    </location>
</feature>
<dbReference type="EMBL" id="SPHZ02000006">
    <property type="protein sequence ID" value="KAF0915875.1"/>
    <property type="molecule type" value="Genomic_DNA"/>
</dbReference>
<dbReference type="Proteomes" id="UP000479710">
    <property type="component" value="Unassembled WGS sequence"/>
</dbReference>
<gene>
    <name evidence="2" type="ORF">E2562_039419</name>
</gene>
<comment type="caution">
    <text evidence="2">The sequence shown here is derived from an EMBL/GenBank/DDBJ whole genome shotgun (WGS) entry which is preliminary data.</text>
</comment>
<evidence type="ECO:0000313" key="2">
    <source>
        <dbReference type="EMBL" id="KAF0915875.1"/>
    </source>
</evidence>
<evidence type="ECO:0000256" key="1">
    <source>
        <dbReference type="SAM" id="MobiDB-lite"/>
    </source>
</evidence>
<keyword evidence="3" id="KW-1185">Reference proteome</keyword>
<proteinExistence type="predicted"/>
<feature type="compositionally biased region" description="Polar residues" evidence="1">
    <location>
        <begin position="23"/>
        <end position="37"/>
    </location>
</feature>
<evidence type="ECO:0000313" key="3">
    <source>
        <dbReference type="Proteomes" id="UP000479710"/>
    </source>
</evidence>
<accession>A0A6G1DSR8</accession>